<keyword evidence="1" id="KW-1133">Transmembrane helix</keyword>
<sequence>MMKNDKCQKLYQIEIMKEKFPNCGFEKICLVIGMGMVFLQLWLS</sequence>
<dbReference type="Gramene" id="mRNA:HanXRQr2_Chr09g0405621">
    <property type="protein sequence ID" value="mRNA:HanXRQr2_Chr09g0405621"/>
    <property type="gene ID" value="HanXRQr2_Chr09g0405621"/>
</dbReference>
<reference evidence="2" key="2">
    <citation type="submission" date="2020-06" db="EMBL/GenBank/DDBJ databases">
        <title>Helianthus annuus Genome sequencing and assembly Release 2.</title>
        <authorList>
            <person name="Gouzy J."/>
            <person name="Langlade N."/>
            <person name="Munos S."/>
        </authorList>
    </citation>
    <scope>NUCLEOTIDE SEQUENCE</scope>
    <source>
        <tissue evidence="2">Leaves</tissue>
    </source>
</reference>
<proteinExistence type="predicted"/>
<dbReference type="Proteomes" id="UP000215914">
    <property type="component" value="Unassembled WGS sequence"/>
</dbReference>
<comment type="caution">
    <text evidence="2">The sequence shown here is derived from an EMBL/GenBank/DDBJ whole genome shotgun (WGS) entry which is preliminary data.</text>
</comment>
<dbReference type="AlphaFoldDB" id="A0A9K3I8Z0"/>
<gene>
    <name evidence="2" type="ORF">HanXRQr2_Chr09g0405621</name>
</gene>
<protein>
    <submittedName>
        <fullName evidence="2">Uncharacterized protein</fullName>
    </submittedName>
</protein>
<organism evidence="2 3">
    <name type="scientific">Helianthus annuus</name>
    <name type="common">Common sunflower</name>
    <dbReference type="NCBI Taxonomy" id="4232"/>
    <lineage>
        <taxon>Eukaryota</taxon>
        <taxon>Viridiplantae</taxon>
        <taxon>Streptophyta</taxon>
        <taxon>Embryophyta</taxon>
        <taxon>Tracheophyta</taxon>
        <taxon>Spermatophyta</taxon>
        <taxon>Magnoliopsida</taxon>
        <taxon>eudicotyledons</taxon>
        <taxon>Gunneridae</taxon>
        <taxon>Pentapetalae</taxon>
        <taxon>asterids</taxon>
        <taxon>campanulids</taxon>
        <taxon>Asterales</taxon>
        <taxon>Asteraceae</taxon>
        <taxon>Asteroideae</taxon>
        <taxon>Heliantheae alliance</taxon>
        <taxon>Heliantheae</taxon>
        <taxon>Helianthus</taxon>
    </lineage>
</organism>
<keyword evidence="1" id="KW-0812">Transmembrane</keyword>
<accession>A0A9K3I8Z0</accession>
<feature type="transmembrane region" description="Helical" evidence="1">
    <location>
        <begin position="20"/>
        <end position="43"/>
    </location>
</feature>
<dbReference type="EMBL" id="MNCJ02000324">
    <property type="protein sequence ID" value="KAF5792402.1"/>
    <property type="molecule type" value="Genomic_DNA"/>
</dbReference>
<reference evidence="2" key="1">
    <citation type="journal article" date="2017" name="Nature">
        <title>The sunflower genome provides insights into oil metabolism, flowering and Asterid evolution.</title>
        <authorList>
            <person name="Badouin H."/>
            <person name="Gouzy J."/>
            <person name="Grassa C.J."/>
            <person name="Murat F."/>
            <person name="Staton S.E."/>
            <person name="Cottret L."/>
            <person name="Lelandais-Briere C."/>
            <person name="Owens G.L."/>
            <person name="Carrere S."/>
            <person name="Mayjonade B."/>
            <person name="Legrand L."/>
            <person name="Gill N."/>
            <person name="Kane N.C."/>
            <person name="Bowers J.E."/>
            <person name="Hubner S."/>
            <person name="Bellec A."/>
            <person name="Berard A."/>
            <person name="Berges H."/>
            <person name="Blanchet N."/>
            <person name="Boniface M.C."/>
            <person name="Brunel D."/>
            <person name="Catrice O."/>
            <person name="Chaidir N."/>
            <person name="Claudel C."/>
            <person name="Donnadieu C."/>
            <person name="Faraut T."/>
            <person name="Fievet G."/>
            <person name="Helmstetter N."/>
            <person name="King M."/>
            <person name="Knapp S.J."/>
            <person name="Lai Z."/>
            <person name="Le Paslier M.C."/>
            <person name="Lippi Y."/>
            <person name="Lorenzon L."/>
            <person name="Mandel J.R."/>
            <person name="Marage G."/>
            <person name="Marchand G."/>
            <person name="Marquand E."/>
            <person name="Bret-Mestries E."/>
            <person name="Morien E."/>
            <person name="Nambeesan S."/>
            <person name="Nguyen T."/>
            <person name="Pegot-Espagnet P."/>
            <person name="Pouilly N."/>
            <person name="Raftis F."/>
            <person name="Sallet E."/>
            <person name="Schiex T."/>
            <person name="Thomas J."/>
            <person name="Vandecasteele C."/>
            <person name="Vares D."/>
            <person name="Vear F."/>
            <person name="Vautrin S."/>
            <person name="Crespi M."/>
            <person name="Mangin B."/>
            <person name="Burke J.M."/>
            <person name="Salse J."/>
            <person name="Munos S."/>
            <person name="Vincourt P."/>
            <person name="Rieseberg L.H."/>
            <person name="Langlade N.B."/>
        </authorList>
    </citation>
    <scope>NUCLEOTIDE SEQUENCE</scope>
    <source>
        <tissue evidence="2">Leaves</tissue>
    </source>
</reference>
<keyword evidence="1" id="KW-0472">Membrane</keyword>
<evidence type="ECO:0000256" key="1">
    <source>
        <dbReference type="SAM" id="Phobius"/>
    </source>
</evidence>
<keyword evidence="3" id="KW-1185">Reference proteome</keyword>
<name>A0A9K3I8Z0_HELAN</name>
<evidence type="ECO:0000313" key="2">
    <source>
        <dbReference type="EMBL" id="KAF5792402.1"/>
    </source>
</evidence>
<evidence type="ECO:0000313" key="3">
    <source>
        <dbReference type="Proteomes" id="UP000215914"/>
    </source>
</evidence>